<organism evidence="1 2">
    <name type="scientific">Xyrichtys novacula</name>
    <name type="common">Pearly razorfish</name>
    <name type="synonym">Hemipteronotus novacula</name>
    <dbReference type="NCBI Taxonomy" id="13765"/>
    <lineage>
        <taxon>Eukaryota</taxon>
        <taxon>Metazoa</taxon>
        <taxon>Chordata</taxon>
        <taxon>Craniata</taxon>
        <taxon>Vertebrata</taxon>
        <taxon>Euteleostomi</taxon>
        <taxon>Actinopterygii</taxon>
        <taxon>Neopterygii</taxon>
        <taxon>Teleostei</taxon>
        <taxon>Neoteleostei</taxon>
        <taxon>Acanthomorphata</taxon>
        <taxon>Eupercaria</taxon>
        <taxon>Labriformes</taxon>
        <taxon>Labridae</taxon>
        <taxon>Xyrichtys</taxon>
    </lineage>
</organism>
<evidence type="ECO:0000313" key="1">
    <source>
        <dbReference type="EMBL" id="CAJ1063036.1"/>
    </source>
</evidence>
<accession>A0AAV1FNM8</accession>
<dbReference type="EMBL" id="OY660871">
    <property type="protein sequence ID" value="CAJ1063036.1"/>
    <property type="molecule type" value="Genomic_DNA"/>
</dbReference>
<proteinExistence type="predicted"/>
<reference evidence="1" key="1">
    <citation type="submission" date="2023-08" db="EMBL/GenBank/DDBJ databases">
        <authorList>
            <person name="Alioto T."/>
            <person name="Alioto T."/>
            <person name="Gomez Garrido J."/>
        </authorList>
    </citation>
    <scope>NUCLEOTIDE SEQUENCE</scope>
</reference>
<dbReference type="AlphaFoldDB" id="A0AAV1FNM8"/>
<keyword evidence="2" id="KW-1185">Reference proteome</keyword>
<dbReference type="Proteomes" id="UP001178508">
    <property type="component" value="Chromosome 8"/>
</dbReference>
<name>A0AAV1FNM8_XYRNO</name>
<sequence length="187" mass="20659">MGVDFEKKAPPRRRRRCCCCFPISAFQITGSFVLSVEERSSRTLPFIPLLLQSLWWKWKIGPKAWACEEGLAAAARAHQTGAVLIKLPSIHPRDLLTPIIRLTPPPSRRLLFFLTPSTPPSQHPVPSSDHGAPFAVLKAPRGLHIAGLLVAFVSQSAAPAESGTNLFWYRQKITTAQPLSVKTFTLT</sequence>
<gene>
    <name evidence="1" type="ORF">XNOV1_A009479</name>
</gene>
<evidence type="ECO:0000313" key="2">
    <source>
        <dbReference type="Proteomes" id="UP001178508"/>
    </source>
</evidence>
<protein>
    <submittedName>
        <fullName evidence="1">Uncharacterized protein</fullName>
    </submittedName>
</protein>